<dbReference type="Pfam" id="PF01402">
    <property type="entry name" value="RHH_1"/>
    <property type="match status" value="1"/>
</dbReference>
<evidence type="ECO:0000259" key="1">
    <source>
        <dbReference type="Pfam" id="PF01402"/>
    </source>
</evidence>
<dbReference type="Proteomes" id="UP001223420">
    <property type="component" value="Unassembled WGS sequence"/>
</dbReference>
<evidence type="ECO:0000313" key="2">
    <source>
        <dbReference type="EMBL" id="MDQ0546099.1"/>
    </source>
</evidence>
<dbReference type="EMBL" id="JAUSWL010000012">
    <property type="protein sequence ID" value="MDQ0546099.1"/>
    <property type="molecule type" value="Genomic_DNA"/>
</dbReference>
<proteinExistence type="predicted"/>
<reference evidence="2" key="1">
    <citation type="submission" date="2023-07" db="EMBL/GenBank/DDBJ databases">
        <title>Genomic Encyclopedia of Type Strains, Phase IV (KMG-IV): sequencing the most valuable type-strain genomes for metagenomic binning, comparative biology and taxonomic classification.</title>
        <authorList>
            <person name="Goeker M."/>
        </authorList>
    </citation>
    <scope>NUCLEOTIDE SEQUENCE</scope>
    <source>
        <strain evidence="2">DSM 19569</strain>
    </source>
</reference>
<sequence>MILTNDDLDVLDNLSAMLGVSRSELMRTFIRMGTDLMTDPITALPALLEGLEKNLATIASLDDDVA</sequence>
<dbReference type="AlphaFoldDB" id="A0AAJ1TWM3"/>
<dbReference type="GO" id="GO:0006355">
    <property type="term" value="P:regulation of DNA-templated transcription"/>
    <property type="evidence" value="ECO:0007669"/>
    <property type="project" value="InterPro"/>
</dbReference>
<protein>
    <recommendedName>
        <fullName evidence="1">Ribbon-helix-helix protein CopG domain-containing protein</fullName>
    </recommendedName>
</protein>
<feature type="domain" description="Ribbon-helix-helix protein CopG" evidence="1">
    <location>
        <begin position="5"/>
        <end position="31"/>
    </location>
</feature>
<comment type="caution">
    <text evidence="2">The sequence shown here is derived from an EMBL/GenBank/DDBJ whole genome shotgun (WGS) entry which is preliminary data.</text>
</comment>
<evidence type="ECO:0000313" key="3">
    <source>
        <dbReference type="Proteomes" id="UP001223420"/>
    </source>
</evidence>
<organism evidence="2 3">
    <name type="scientific">Methylobacterium brachiatum</name>
    <dbReference type="NCBI Taxonomy" id="269660"/>
    <lineage>
        <taxon>Bacteria</taxon>
        <taxon>Pseudomonadati</taxon>
        <taxon>Pseudomonadota</taxon>
        <taxon>Alphaproteobacteria</taxon>
        <taxon>Hyphomicrobiales</taxon>
        <taxon>Methylobacteriaceae</taxon>
        <taxon>Methylobacterium</taxon>
    </lineage>
</organism>
<dbReference type="InterPro" id="IPR002145">
    <property type="entry name" value="CopG"/>
</dbReference>
<gene>
    <name evidence="2" type="ORF">QO001_005048</name>
</gene>
<dbReference type="RefSeq" id="WP_230367599.1">
    <property type="nucleotide sequence ID" value="NZ_JAJALK010000013.1"/>
</dbReference>
<name>A0AAJ1TWM3_9HYPH</name>
<accession>A0AAJ1TWM3</accession>